<accession>A0AAQ3NEW1</accession>
<organism evidence="1 2">
    <name type="scientific">Vigna mungo</name>
    <name type="common">Black gram</name>
    <name type="synonym">Phaseolus mungo</name>
    <dbReference type="NCBI Taxonomy" id="3915"/>
    <lineage>
        <taxon>Eukaryota</taxon>
        <taxon>Viridiplantae</taxon>
        <taxon>Streptophyta</taxon>
        <taxon>Embryophyta</taxon>
        <taxon>Tracheophyta</taxon>
        <taxon>Spermatophyta</taxon>
        <taxon>Magnoliopsida</taxon>
        <taxon>eudicotyledons</taxon>
        <taxon>Gunneridae</taxon>
        <taxon>Pentapetalae</taxon>
        <taxon>rosids</taxon>
        <taxon>fabids</taxon>
        <taxon>Fabales</taxon>
        <taxon>Fabaceae</taxon>
        <taxon>Papilionoideae</taxon>
        <taxon>50 kb inversion clade</taxon>
        <taxon>NPAAA clade</taxon>
        <taxon>indigoferoid/millettioid clade</taxon>
        <taxon>Phaseoleae</taxon>
        <taxon>Vigna</taxon>
    </lineage>
</organism>
<dbReference type="Proteomes" id="UP001374535">
    <property type="component" value="Chromosome 6"/>
</dbReference>
<evidence type="ECO:0000313" key="2">
    <source>
        <dbReference type="Proteomes" id="UP001374535"/>
    </source>
</evidence>
<protein>
    <submittedName>
        <fullName evidence="1">Uncharacterized protein</fullName>
    </submittedName>
</protein>
<proteinExistence type="predicted"/>
<dbReference type="AlphaFoldDB" id="A0AAQ3NEW1"/>
<name>A0AAQ3NEW1_VIGMU</name>
<sequence>MQFGLMGAEVPDENTISRGCITVQFSFYMSELSVMEYDNERRVRRVSAGAFTLKTIRQINYPILAQICCVDKFKWPVTRDSVILRVTTGTYIIALPGLLYGLQFPGICDRERLRILSYHFREMGHYRDLRRMKLGGFSTEYNTPGMLATLRPFVEPIAHEALQELGNIPGISRFCKQEHNSSFLRACRMSVITKTIMESMRVKNMTGNLVDIKEKKPSNEELPTRAYAMASTYTRLVDAAEYAWLVSVGLGEKLEKVESPLRFGSFETSLKVWNLNEIGLLSFMLRFEEDVKDEAEYLIAQEKWWNDIERRIEAGPSAKVEDEEY</sequence>
<evidence type="ECO:0000313" key="1">
    <source>
        <dbReference type="EMBL" id="WVZ08397.1"/>
    </source>
</evidence>
<keyword evidence="2" id="KW-1185">Reference proteome</keyword>
<gene>
    <name evidence="1" type="ORF">V8G54_021743</name>
</gene>
<dbReference type="EMBL" id="CP144695">
    <property type="protein sequence ID" value="WVZ08397.1"/>
    <property type="molecule type" value="Genomic_DNA"/>
</dbReference>
<reference evidence="1 2" key="1">
    <citation type="journal article" date="2023" name="Life. Sci Alliance">
        <title>Evolutionary insights into 3D genome organization and epigenetic landscape of Vigna mungo.</title>
        <authorList>
            <person name="Junaid A."/>
            <person name="Singh B."/>
            <person name="Bhatia S."/>
        </authorList>
    </citation>
    <scope>NUCLEOTIDE SEQUENCE [LARGE SCALE GENOMIC DNA]</scope>
    <source>
        <strain evidence="1">Urdbean</strain>
    </source>
</reference>